<dbReference type="EMBL" id="HBFR01025103">
    <property type="protein sequence ID" value="CAD8890783.1"/>
    <property type="molecule type" value="Transcribed_RNA"/>
</dbReference>
<dbReference type="AlphaFoldDB" id="A0A7S1FUB3"/>
<proteinExistence type="predicted"/>
<gene>
    <name evidence="1" type="ORF">CHYS00102_LOCUS17989</name>
</gene>
<organism evidence="1">
    <name type="scientific">Corethron hystrix</name>
    <dbReference type="NCBI Taxonomy" id="216773"/>
    <lineage>
        <taxon>Eukaryota</taxon>
        <taxon>Sar</taxon>
        <taxon>Stramenopiles</taxon>
        <taxon>Ochrophyta</taxon>
        <taxon>Bacillariophyta</taxon>
        <taxon>Coscinodiscophyceae</taxon>
        <taxon>Corethrophycidae</taxon>
        <taxon>Corethrales</taxon>
        <taxon>Corethraceae</taxon>
        <taxon>Corethron</taxon>
    </lineage>
</organism>
<name>A0A7S1FUB3_9STRA</name>
<accession>A0A7S1FUB3</accession>
<sequence>MKTTTAACFQAPLSLVAAGPGRKDCGRSTAAPLPVSLCLDQCLIWQGLITFQKLVAFSTQFVALPIGAAWDIAASRPPPSAAWHRPAPGRTAPRFPVPGEGGCGWNGKWCLLLI</sequence>
<reference evidence="1" key="1">
    <citation type="submission" date="2021-01" db="EMBL/GenBank/DDBJ databases">
        <authorList>
            <person name="Corre E."/>
            <person name="Pelletier E."/>
            <person name="Niang G."/>
            <person name="Scheremetjew M."/>
            <person name="Finn R."/>
            <person name="Kale V."/>
            <person name="Holt S."/>
            <person name="Cochrane G."/>
            <person name="Meng A."/>
            <person name="Brown T."/>
            <person name="Cohen L."/>
        </authorList>
    </citation>
    <scope>NUCLEOTIDE SEQUENCE</scope>
    <source>
        <strain evidence="1">308</strain>
    </source>
</reference>
<evidence type="ECO:0000313" key="1">
    <source>
        <dbReference type="EMBL" id="CAD8890783.1"/>
    </source>
</evidence>
<protein>
    <submittedName>
        <fullName evidence="1">Uncharacterized protein</fullName>
    </submittedName>
</protein>